<dbReference type="PROSITE" id="PS50930">
    <property type="entry name" value="HTH_LYTTR"/>
    <property type="match status" value="1"/>
</dbReference>
<proteinExistence type="predicted"/>
<evidence type="ECO:0000259" key="3">
    <source>
        <dbReference type="PROSITE" id="PS50930"/>
    </source>
</evidence>
<dbReference type="CDD" id="cd00130">
    <property type="entry name" value="PAS"/>
    <property type="match status" value="1"/>
</dbReference>
<gene>
    <name evidence="4" type="ordered locus">Mlg_1561</name>
</gene>
<dbReference type="InterPro" id="IPR013656">
    <property type="entry name" value="PAS_4"/>
</dbReference>
<keyword evidence="5" id="KW-1185">Reference proteome</keyword>
<dbReference type="Pfam" id="PF04397">
    <property type="entry name" value="LytTR"/>
    <property type="match status" value="1"/>
</dbReference>
<organism evidence="4 5">
    <name type="scientific">Alkalilimnicola ehrlichii (strain ATCC BAA-1101 / DSM 17681 / MLHE-1)</name>
    <dbReference type="NCBI Taxonomy" id="187272"/>
    <lineage>
        <taxon>Bacteria</taxon>
        <taxon>Pseudomonadati</taxon>
        <taxon>Pseudomonadota</taxon>
        <taxon>Gammaproteobacteria</taxon>
        <taxon>Chromatiales</taxon>
        <taxon>Ectothiorhodospiraceae</taxon>
        <taxon>Alkalilimnicola</taxon>
    </lineage>
</organism>
<dbReference type="PANTHER" id="PTHR37299">
    <property type="entry name" value="TRANSCRIPTIONAL REGULATOR-RELATED"/>
    <property type="match status" value="1"/>
</dbReference>
<dbReference type="GO" id="GO:0003677">
    <property type="term" value="F:DNA binding"/>
    <property type="evidence" value="ECO:0007669"/>
    <property type="project" value="InterPro"/>
</dbReference>
<dbReference type="Pfam" id="PF08448">
    <property type="entry name" value="PAS_4"/>
    <property type="match status" value="1"/>
</dbReference>
<dbReference type="SMART" id="SM00091">
    <property type="entry name" value="PAS"/>
    <property type="match status" value="1"/>
</dbReference>
<dbReference type="InterPro" id="IPR035965">
    <property type="entry name" value="PAS-like_dom_sf"/>
</dbReference>
<dbReference type="AlphaFoldDB" id="Q0A8C9"/>
<evidence type="ECO:0000259" key="2">
    <source>
        <dbReference type="PROSITE" id="PS50112"/>
    </source>
</evidence>
<feature type="domain" description="PAS" evidence="2">
    <location>
        <begin position="5"/>
        <end position="58"/>
    </location>
</feature>
<dbReference type="SUPFAM" id="SSF55785">
    <property type="entry name" value="PYP-like sensor domain (PAS domain)"/>
    <property type="match status" value="1"/>
</dbReference>
<reference evidence="5" key="1">
    <citation type="submission" date="2006-08" db="EMBL/GenBank/DDBJ databases">
        <title>Complete sequence of Alkalilimnicola ehrilichei MLHE-1.</title>
        <authorList>
            <person name="Copeland A."/>
            <person name="Lucas S."/>
            <person name="Lapidus A."/>
            <person name="Barry K."/>
            <person name="Detter J.C."/>
            <person name="Glavina del Rio T."/>
            <person name="Hammon N."/>
            <person name="Israni S."/>
            <person name="Dalin E."/>
            <person name="Tice H."/>
            <person name="Pitluck S."/>
            <person name="Sims D."/>
            <person name="Brettin T."/>
            <person name="Bruce D."/>
            <person name="Han C."/>
            <person name="Tapia R."/>
            <person name="Gilna P."/>
            <person name="Schmutz J."/>
            <person name="Larimer F."/>
            <person name="Land M."/>
            <person name="Hauser L."/>
            <person name="Kyrpides N."/>
            <person name="Mikhailova N."/>
            <person name="Oremland R.S."/>
            <person name="Hoeft S.E."/>
            <person name="Switzer-Blum J."/>
            <person name="Kulp T."/>
            <person name="King G."/>
            <person name="Tabita R."/>
            <person name="Witte B."/>
            <person name="Santini J.M."/>
            <person name="Basu P."/>
            <person name="Hollibaugh J.T."/>
            <person name="Xie G."/>
            <person name="Stolz J.F."/>
            <person name="Richardson P."/>
        </authorList>
    </citation>
    <scope>NUCLEOTIDE SEQUENCE [LARGE SCALE GENOMIC DNA]</scope>
    <source>
        <strain evidence="5">ATCC BAA-1101 / DSM 17681 / MLHE-1</strain>
    </source>
</reference>
<dbReference type="InterPro" id="IPR046947">
    <property type="entry name" value="LytR-like"/>
</dbReference>
<evidence type="ECO:0000256" key="1">
    <source>
        <dbReference type="ARBA" id="ARBA00023012"/>
    </source>
</evidence>
<dbReference type="Gene3D" id="2.40.50.1020">
    <property type="entry name" value="LytTr DNA-binding domain"/>
    <property type="match status" value="1"/>
</dbReference>
<dbReference type="eggNOG" id="COG5000">
    <property type="taxonomic scope" value="Bacteria"/>
</dbReference>
<dbReference type="HOGENOM" id="CLU_097085_0_0_6"/>
<sequence length="249" mass="28160">MAEPPMQSFEHKLQQFDPGVIWLDDDNQVTAMNAVASRILGVRPGEVLGQEVLQLHPEKSRGKIAWLLESTHAADGCPVKSPPPMTMMINIPDRVLLIKLSRMYGPEGRAAGACLVFYDLTEVTSREAPRDPVAPRPRQLLKLPVYKNQRVVLLNLEQVVRMRAEGHYTEVFQDGEHFLCNLSLADLEGRLDPTRFMRVHRSHMVNLHFAVALEKEGEQYQLVLQDRNETRIPVSRGNAPRVRALFGLA</sequence>
<evidence type="ECO:0000313" key="4">
    <source>
        <dbReference type="EMBL" id="ABI56908.1"/>
    </source>
</evidence>
<name>Q0A8C9_ALKEH</name>
<dbReference type="InterPro" id="IPR007492">
    <property type="entry name" value="LytTR_DNA-bd_dom"/>
</dbReference>
<dbReference type="InterPro" id="IPR000014">
    <property type="entry name" value="PAS"/>
</dbReference>
<protein>
    <submittedName>
        <fullName evidence="4">Putative PAS/PAC sensor protein</fullName>
    </submittedName>
</protein>
<dbReference type="PROSITE" id="PS50112">
    <property type="entry name" value="PAS"/>
    <property type="match status" value="1"/>
</dbReference>
<dbReference type="eggNOG" id="COG3279">
    <property type="taxonomic scope" value="Bacteria"/>
</dbReference>
<accession>Q0A8C9</accession>
<dbReference type="PANTHER" id="PTHR37299:SF1">
    <property type="entry name" value="STAGE 0 SPORULATION PROTEIN A HOMOLOG"/>
    <property type="match status" value="1"/>
</dbReference>
<feature type="domain" description="HTH LytTR-type" evidence="3">
    <location>
        <begin position="143"/>
        <end position="248"/>
    </location>
</feature>
<evidence type="ECO:0000313" key="5">
    <source>
        <dbReference type="Proteomes" id="UP000001962"/>
    </source>
</evidence>
<dbReference type="Proteomes" id="UP000001962">
    <property type="component" value="Chromosome"/>
</dbReference>
<dbReference type="GO" id="GO:0000156">
    <property type="term" value="F:phosphorelay response regulator activity"/>
    <property type="evidence" value="ECO:0007669"/>
    <property type="project" value="InterPro"/>
</dbReference>
<dbReference type="SMART" id="SM00850">
    <property type="entry name" value="LytTR"/>
    <property type="match status" value="1"/>
</dbReference>
<keyword evidence="1" id="KW-0902">Two-component regulatory system</keyword>
<dbReference type="Gene3D" id="3.30.450.20">
    <property type="entry name" value="PAS domain"/>
    <property type="match status" value="1"/>
</dbReference>
<dbReference type="EMBL" id="CP000453">
    <property type="protein sequence ID" value="ABI56908.1"/>
    <property type="molecule type" value="Genomic_DNA"/>
</dbReference>
<dbReference type="KEGG" id="aeh:Mlg_1561"/>